<evidence type="ECO:0000256" key="2">
    <source>
        <dbReference type="ARBA" id="ARBA00022525"/>
    </source>
</evidence>
<feature type="compositionally biased region" description="Basic and acidic residues" evidence="5">
    <location>
        <begin position="216"/>
        <end position="234"/>
    </location>
</feature>
<keyword evidence="2" id="KW-0964">Secreted</keyword>
<dbReference type="Pfam" id="PF03382">
    <property type="entry name" value="DUF285"/>
    <property type="match status" value="2"/>
</dbReference>
<gene>
    <name evidence="7" type="ORF">LfDm3_0320</name>
</gene>
<name>A0A0C1PR84_9LACO</name>
<accession>A0A0C1PR84</accession>
<dbReference type="Proteomes" id="UP000031397">
    <property type="component" value="Unassembled WGS sequence"/>
</dbReference>
<feature type="compositionally biased region" description="Low complexity" evidence="5">
    <location>
        <begin position="772"/>
        <end position="791"/>
    </location>
</feature>
<dbReference type="InterPro" id="IPR032675">
    <property type="entry name" value="LRR_dom_sf"/>
</dbReference>
<dbReference type="AlphaFoldDB" id="A0A0C1PR84"/>
<feature type="compositionally biased region" description="Polar residues" evidence="5">
    <location>
        <begin position="59"/>
        <end position="70"/>
    </location>
</feature>
<feature type="compositionally biased region" description="Polar residues" evidence="5">
    <location>
        <begin position="913"/>
        <end position="934"/>
    </location>
</feature>
<feature type="region of interest" description="Disordered" evidence="5">
    <location>
        <begin position="36"/>
        <end position="244"/>
    </location>
</feature>
<sequence>MQNREPKKHFKMYKAGKRWMVAGIVTLTTVGGLTIGASADSASQPATSDVKTEAPAASGTANQADQSQNVAPVKSEQPANDSVTKTDQVPAANSQQQDNQSSQQVTSSVKEEPQTEQKSQNAQPSDSKQVQPVPDTKTEQSKDVSNQPAKEQQSNDQKTDNQADNQTAKQADSQTKNQTTNDQNAQPDSQVTGQSNKSDQNTDKQDEKNQTNPVKAEQDQPKVTPEKSDQKTENQADDQANLSDNREANVVQSQFKANHTNVKQAVNDTINGTWGTANYVYNKQTGTLSFNEGGNLGNEFAYDSWLEANHAQVQHVVFNSKVSVNDANGLFAYWSSVQDYQNLYNLDTSNCTKMTNMFLDNHSLKSLDLTGMNTSNVTDMDAMFYTDAGLDGKTGTQLKYVNLGGIDTSKVTRFYNAFKNDRLLSRIDGLNKLDTSNVTAMNSMFADCYSLQSLDLSSFNTRKADTTNMLANDSNLSELKLGKNTILGISTNLPNVPSQYAGWVQVDANGKVIPYKDALPSNELADGNAHPGTWIWGNPIQDESSIHAQGITIYAGNQVPTDAAAYNAAATNADGSTAAITKIDTSKVNNQIPGQYPVTITAANGQSMTVTVTVIANQANITAHGISIYVGDNVPTDPAAYGAIATNEDGTKATITKIDTSNVNNQVPGQYQVAITASNGKTFFVPVTVLANQSGLKAHGATIYVGDQVPTDPATYGATATNEDGTEATITKIDTSKVNNQVPGQYPVTITASNGDTLVVTVTVLAKDGSKPDQPGNNGNGNNNPSTPDNNGGDHGNGEHPSTSNHNGGNDNGSNPVAPNQPSGRPEVPSQPVAPNQPTGDNGSMVPENHAQNVPETPKKPAAKSEVPGSKGVNKDSNSTATKSTNNGEQATSNDHKSSQKETSVTKTDHSENQVASKSQSHQTVRKAQSSAQENSKKDKQTLPQTGEKASTFLELIGLGFIASAAVLAWRDLKHRVK</sequence>
<evidence type="ECO:0000256" key="1">
    <source>
        <dbReference type="ARBA" id="ARBA00022512"/>
    </source>
</evidence>
<evidence type="ECO:0000313" key="7">
    <source>
        <dbReference type="EMBL" id="KID42391.1"/>
    </source>
</evidence>
<feature type="compositionally biased region" description="Polar residues" evidence="5">
    <location>
        <begin position="875"/>
        <end position="893"/>
    </location>
</feature>
<keyword evidence="4" id="KW-0572">Peptidoglycan-anchor</keyword>
<feature type="compositionally biased region" description="Polar residues" evidence="5">
    <location>
        <begin position="143"/>
        <end position="199"/>
    </location>
</feature>
<dbReference type="EMBL" id="JOJZ01000009">
    <property type="protein sequence ID" value="KID42391.1"/>
    <property type="molecule type" value="Genomic_DNA"/>
</dbReference>
<proteinExistence type="predicted"/>
<dbReference type="InterPro" id="IPR022263">
    <property type="entry name" value="KxYKxGKxW"/>
</dbReference>
<dbReference type="NCBIfam" id="TIGR02167">
    <property type="entry name" value="Liste_lipo_26"/>
    <property type="match status" value="2"/>
</dbReference>
<evidence type="ECO:0000256" key="5">
    <source>
        <dbReference type="SAM" id="MobiDB-lite"/>
    </source>
</evidence>
<evidence type="ECO:0000256" key="3">
    <source>
        <dbReference type="ARBA" id="ARBA00022729"/>
    </source>
</evidence>
<feature type="compositionally biased region" description="Polar residues" evidence="5">
    <location>
        <begin position="116"/>
        <end position="130"/>
    </location>
</feature>
<evidence type="ECO:0000259" key="6">
    <source>
        <dbReference type="Pfam" id="PF00746"/>
    </source>
</evidence>
<dbReference type="RefSeq" id="WP_039143478.1">
    <property type="nucleotide sequence ID" value="NZ_JOJZ01000009.1"/>
</dbReference>
<dbReference type="GeneID" id="74913009"/>
<feature type="compositionally biased region" description="Polar residues" evidence="5">
    <location>
        <begin position="833"/>
        <end position="842"/>
    </location>
</feature>
<keyword evidence="1" id="KW-0134">Cell wall</keyword>
<dbReference type="PANTHER" id="PTHR45733">
    <property type="entry name" value="FORMIN-J"/>
    <property type="match status" value="1"/>
</dbReference>
<feature type="compositionally biased region" description="Polar residues" evidence="5">
    <location>
        <begin position="77"/>
        <end position="93"/>
    </location>
</feature>
<dbReference type="InterPro" id="IPR011889">
    <property type="entry name" value="Liste_lipo_26"/>
</dbReference>
<dbReference type="Pfam" id="PF00746">
    <property type="entry name" value="Gram_pos_anchor"/>
    <property type="match status" value="1"/>
</dbReference>
<dbReference type="NCBIfam" id="TIGR01167">
    <property type="entry name" value="LPXTG_anchor"/>
    <property type="match status" value="1"/>
</dbReference>
<dbReference type="OrthoDB" id="1771364at2"/>
<dbReference type="Pfam" id="PF19258">
    <property type="entry name" value="KxYKxGKxW_sig"/>
    <property type="match status" value="1"/>
</dbReference>
<dbReference type="Gene3D" id="3.80.10.10">
    <property type="entry name" value="Ribonuclease Inhibitor"/>
    <property type="match status" value="1"/>
</dbReference>
<keyword evidence="8" id="KW-1185">Reference proteome</keyword>
<dbReference type="InterPro" id="IPR019931">
    <property type="entry name" value="LPXTG_anchor"/>
</dbReference>
<evidence type="ECO:0000256" key="4">
    <source>
        <dbReference type="ARBA" id="ARBA00023088"/>
    </source>
</evidence>
<reference evidence="7 8" key="1">
    <citation type="submission" date="2014-06" db="EMBL/GenBank/DDBJ databases">
        <title>Functional and comparative genomic analyses of the Drosophila gut microbiota identify candidate symbiosis factors.</title>
        <authorList>
            <person name="Newell P.D."/>
            <person name="Chaston J.M."/>
            <person name="Douglas A.E."/>
        </authorList>
    </citation>
    <scope>NUCLEOTIDE SEQUENCE [LARGE SCALE GENOMIC DNA]</scope>
    <source>
        <strain evidence="7 8">DmCS_002</strain>
    </source>
</reference>
<evidence type="ECO:0000313" key="8">
    <source>
        <dbReference type="Proteomes" id="UP000031397"/>
    </source>
</evidence>
<dbReference type="InterPro" id="IPR013783">
    <property type="entry name" value="Ig-like_fold"/>
</dbReference>
<dbReference type="PATRIC" id="fig|1614.7.peg.310"/>
<feature type="compositionally biased region" description="Low complexity" evidence="5">
    <location>
        <begin position="94"/>
        <end position="108"/>
    </location>
</feature>
<dbReference type="SUPFAM" id="SSF52047">
    <property type="entry name" value="RNI-like"/>
    <property type="match status" value="1"/>
</dbReference>
<feature type="domain" description="Gram-positive cocci surface proteins LPxTG" evidence="6">
    <location>
        <begin position="936"/>
        <end position="969"/>
    </location>
</feature>
<dbReference type="InterPro" id="IPR051144">
    <property type="entry name" value="Formin_homology_domain"/>
</dbReference>
<feature type="compositionally biased region" description="Low complexity" evidence="5">
    <location>
        <begin position="802"/>
        <end position="815"/>
    </location>
</feature>
<comment type="caution">
    <text evidence="7">The sequence shown here is derived from an EMBL/GenBank/DDBJ whole genome shotgun (WGS) entry which is preliminary data.</text>
</comment>
<dbReference type="InterPro" id="IPR005046">
    <property type="entry name" value="DUF285"/>
</dbReference>
<dbReference type="Gene3D" id="2.60.40.10">
    <property type="entry name" value="Immunoglobulins"/>
    <property type="match status" value="2"/>
</dbReference>
<protein>
    <recommendedName>
        <fullName evidence="6">Gram-positive cocci surface proteins LPxTG domain-containing protein</fullName>
    </recommendedName>
</protein>
<feature type="compositionally biased region" description="Polar residues" evidence="5">
    <location>
        <begin position="40"/>
        <end position="49"/>
    </location>
</feature>
<dbReference type="NCBIfam" id="TIGR03715">
    <property type="entry name" value="KxYKxGKxW"/>
    <property type="match status" value="1"/>
</dbReference>
<feature type="compositionally biased region" description="Basic and acidic residues" evidence="5">
    <location>
        <begin position="200"/>
        <end position="209"/>
    </location>
</feature>
<feature type="region of interest" description="Disordered" evidence="5">
    <location>
        <begin position="768"/>
        <end position="947"/>
    </location>
</feature>
<keyword evidence="3" id="KW-0732">Signal</keyword>
<organism evidence="7 8">
    <name type="scientific">Fructilactobacillus fructivorans</name>
    <dbReference type="NCBI Taxonomy" id="1614"/>
    <lineage>
        <taxon>Bacteria</taxon>
        <taxon>Bacillati</taxon>
        <taxon>Bacillota</taxon>
        <taxon>Bacilli</taxon>
        <taxon>Lactobacillales</taxon>
        <taxon>Lactobacillaceae</taxon>
        <taxon>Fructilactobacillus</taxon>
    </lineage>
</organism>